<name>A0ABS3JPB8_9BACT</name>
<evidence type="ECO:0000313" key="2">
    <source>
        <dbReference type="EMBL" id="MBO0951845.1"/>
    </source>
</evidence>
<feature type="transmembrane region" description="Helical" evidence="1">
    <location>
        <begin position="60"/>
        <end position="81"/>
    </location>
</feature>
<accession>A0ABS3JPB8</accession>
<proteinExistence type="predicted"/>
<dbReference type="EMBL" id="JAFMYW010000009">
    <property type="protein sequence ID" value="MBO0951845.1"/>
    <property type="molecule type" value="Genomic_DNA"/>
</dbReference>
<protein>
    <recommendedName>
        <fullName evidence="4">DUF3784 domain-containing protein</fullName>
    </recommendedName>
</protein>
<keyword evidence="3" id="KW-1185">Reference proteome</keyword>
<keyword evidence="1" id="KW-0472">Membrane</keyword>
<evidence type="ECO:0000256" key="1">
    <source>
        <dbReference type="SAM" id="Phobius"/>
    </source>
</evidence>
<comment type="caution">
    <text evidence="2">The sequence shown here is derived from an EMBL/GenBank/DDBJ whole genome shotgun (WGS) entry which is preliminary data.</text>
</comment>
<evidence type="ECO:0000313" key="3">
    <source>
        <dbReference type="Proteomes" id="UP000664628"/>
    </source>
</evidence>
<keyword evidence="1" id="KW-1133">Transmembrane helix</keyword>
<reference evidence="2 3" key="1">
    <citation type="submission" date="2021-03" db="EMBL/GenBank/DDBJ databases">
        <title>Fibrella sp. HMF5405 genome sequencing and assembly.</title>
        <authorList>
            <person name="Kang H."/>
            <person name="Kim H."/>
            <person name="Bae S."/>
            <person name="Joh K."/>
        </authorList>
    </citation>
    <scope>NUCLEOTIDE SEQUENCE [LARGE SCALE GENOMIC DNA]</scope>
    <source>
        <strain evidence="2 3">HMF5405</strain>
    </source>
</reference>
<keyword evidence="1" id="KW-0812">Transmembrane</keyword>
<sequence>MGAIIVKFRLANLIAGYDPGLVKNRKGLAIWMGKCAMMTGLLALVIALMNYLFLSATSDLFAFTAFMILSMISGVVALAGAQRYYK</sequence>
<evidence type="ECO:0008006" key="4">
    <source>
        <dbReference type="Google" id="ProtNLM"/>
    </source>
</evidence>
<dbReference type="Proteomes" id="UP000664628">
    <property type="component" value="Unassembled WGS sequence"/>
</dbReference>
<organism evidence="2 3">
    <name type="scientific">Fibrella forsythiae</name>
    <dbReference type="NCBI Taxonomy" id="2817061"/>
    <lineage>
        <taxon>Bacteria</taxon>
        <taxon>Pseudomonadati</taxon>
        <taxon>Bacteroidota</taxon>
        <taxon>Cytophagia</taxon>
        <taxon>Cytophagales</taxon>
        <taxon>Spirosomataceae</taxon>
        <taxon>Fibrella</taxon>
    </lineage>
</organism>
<gene>
    <name evidence="2" type="ORF">J2I46_24895</name>
</gene>
<feature type="transmembrane region" description="Helical" evidence="1">
    <location>
        <begin position="35"/>
        <end position="54"/>
    </location>
</feature>